<feature type="region of interest" description="Disordered" evidence="1">
    <location>
        <begin position="83"/>
        <end position="119"/>
    </location>
</feature>
<accession>A0ABP0U9P9</accession>
<evidence type="ECO:0000256" key="1">
    <source>
        <dbReference type="SAM" id="MobiDB-lite"/>
    </source>
</evidence>
<protein>
    <recommendedName>
        <fullName evidence="4">Zinc knuckle CX2CX4HX4C domain-containing protein</fullName>
    </recommendedName>
</protein>
<dbReference type="Proteomes" id="UP001497512">
    <property type="component" value="Chromosome 2"/>
</dbReference>
<keyword evidence="3" id="KW-1185">Reference proteome</keyword>
<name>A0ABP0U9P9_9BRYO</name>
<proteinExistence type="predicted"/>
<organism evidence="2 3">
    <name type="scientific">Sphagnum troendelagicum</name>
    <dbReference type="NCBI Taxonomy" id="128251"/>
    <lineage>
        <taxon>Eukaryota</taxon>
        <taxon>Viridiplantae</taxon>
        <taxon>Streptophyta</taxon>
        <taxon>Embryophyta</taxon>
        <taxon>Bryophyta</taxon>
        <taxon>Sphagnophytina</taxon>
        <taxon>Sphagnopsida</taxon>
        <taxon>Sphagnales</taxon>
        <taxon>Sphagnaceae</taxon>
        <taxon>Sphagnum</taxon>
    </lineage>
</organism>
<evidence type="ECO:0000313" key="2">
    <source>
        <dbReference type="EMBL" id="CAK9216022.1"/>
    </source>
</evidence>
<evidence type="ECO:0000313" key="3">
    <source>
        <dbReference type="Proteomes" id="UP001497512"/>
    </source>
</evidence>
<evidence type="ECO:0008006" key="4">
    <source>
        <dbReference type="Google" id="ProtNLM"/>
    </source>
</evidence>
<dbReference type="EMBL" id="OZ019894">
    <property type="protein sequence ID" value="CAK9216022.1"/>
    <property type="molecule type" value="Genomic_DNA"/>
</dbReference>
<reference evidence="2" key="1">
    <citation type="submission" date="2024-02" db="EMBL/GenBank/DDBJ databases">
        <authorList>
            <consortium name="ELIXIR-Norway"/>
            <consortium name="Elixir Norway"/>
        </authorList>
    </citation>
    <scope>NUCLEOTIDE SEQUENCE</scope>
</reference>
<gene>
    <name evidence="2" type="ORF">CSSPTR1EN2_LOCUS13171</name>
</gene>
<sequence length="119" mass="12794">MANKVGEVLEIEPAKSYIKRPAGPLITIELKDISKLPGYIRIPSMAEGAGTDDMIAQKILYSGLPNQCRKCKIFGHHARACTTSRNKPWEGAPSSAGPPSTRAPARRQSDGGAPHSKQD</sequence>